<comment type="caution">
    <text evidence="2">The sequence shown here is derived from an EMBL/GenBank/DDBJ whole genome shotgun (WGS) entry which is preliminary data.</text>
</comment>
<evidence type="ECO:0000313" key="3">
    <source>
        <dbReference type="Proteomes" id="UP001500305"/>
    </source>
</evidence>
<proteinExistence type="predicted"/>
<feature type="compositionally biased region" description="Pro residues" evidence="1">
    <location>
        <begin position="12"/>
        <end position="31"/>
    </location>
</feature>
<dbReference type="EMBL" id="BAAATR010000028">
    <property type="protein sequence ID" value="GAA2262506.1"/>
    <property type="molecule type" value="Genomic_DNA"/>
</dbReference>
<sequence length="141" mass="14356">MPSVPESTLPDTPTPTPPPTPTPAPDPPPTTPSAVIYGCDGQPAARPDSFILLCGDGGERLEGMTWSGWGGSTATATGQVWRKSCVPDCATGNVLPYPATVTVSGLNGGSYGSMRVDAPDSPTPAEEFTLDSSGPRVVQNG</sequence>
<name>A0ABP5RI37_9ACTN</name>
<evidence type="ECO:0000313" key="2">
    <source>
        <dbReference type="EMBL" id="GAA2262506.1"/>
    </source>
</evidence>
<feature type="region of interest" description="Disordered" evidence="1">
    <location>
        <begin position="1"/>
        <end position="42"/>
    </location>
</feature>
<feature type="region of interest" description="Disordered" evidence="1">
    <location>
        <begin position="106"/>
        <end position="141"/>
    </location>
</feature>
<gene>
    <name evidence="2" type="ORF">GCM10010430_53620</name>
</gene>
<dbReference type="Proteomes" id="UP001500305">
    <property type="component" value="Unassembled WGS sequence"/>
</dbReference>
<reference evidence="3" key="1">
    <citation type="journal article" date="2019" name="Int. J. Syst. Evol. Microbiol.">
        <title>The Global Catalogue of Microorganisms (GCM) 10K type strain sequencing project: providing services to taxonomists for standard genome sequencing and annotation.</title>
        <authorList>
            <consortium name="The Broad Institute Genomics Platform"/>
            <consortium name="The Broad Institute Genome Sequencing Center for Infectious Disease"/>
            <person name="Wu L."/>
            <person name="Ma J."/>
        </authorList>
    </citation>
    <scope>NUCLEOTIDE SEQUENCE [LARGE SCALE GENOMIC DNA]</scope>
    <source>
        <strain evidence="3">JCM 7356</strain>
    </source>
</reference>
<protein>
    <submittedName>
        <fullName evidence="2">Uncharacterized protein</fullName>
    </submittedName>
</protein>
<accession>A0ABP5RI37</accession>
<keyword evidence="3" id="KW-1185">Reference proteome</keyword>
<evidence type="ECO:0000256" key="1">
    <source>
        <dbReference type="SAM" id="MobiDB-lite"/>
    </source>
</evidence>
<organism evidence="2 3">
    <name type="scientific">Kitasatospora cystarginea</name>
    <dbReference type="NCBI Taxonomy" id="58350"/>
    <lineage>
        <taxon>Bacteria</taxon>
        <taxon>Bacillati</taxon>
        <taxon>Actinomycetota</taxon>
        <taxon>Actinomycetes</taxon>
        <taxon>Kitasatosporales</taxon>
        <taxon>Streptomycetaceae</taxon>
        <taxon>Kitasatospora</taxon>
    </lineage>
</organism>